<evidence type="ECO:0000313" key="1">
    <source>
        <dbReference type="EMBL" id="KAJ7735801.1"/>
    </source>
</evidence>
<dbReference type="Proteomes" id="UP001215598">
    <property type="component" value="Unassembled WGS sequence"/>
</dbReference>
<name>A0AAD7MW77_9AGAR</name>
<keyword evidence="2" id="KW-1185">Reference proteome</keyword>
<accession>A0AAD7MW77</accession>
<feature type="non-terminal residue" evidence="1">
    <location>
        <position position="1"/>
    </location>
</feature>
<protein>
    <submittedName>
        <fullName evidence="1">Uncharacterized protein</fullName>
    </submittedName>
</protein>
<feature type="non-terminal residue" evidence="1">
    <location>
        <position position="108"/>
    </location>
</feature>
<reference evidence="1" key="1">
    <citation type="submission" date="2023-03" db="EMBL/GenBank/DDBJ databases">
        <title>Massive genome expansion in bonnet fungi (Mycena s.s.) driven by repeated elements and novel gene families across ecological guilds.</title>
        <authorList>
            <consortium name="Lawrence Berkeley National Laboratory"/>
            <person name="Harder C.B."/>
            <person name="Miyauchi S."/>
            <person name="Viragh M."/>
            <person name="Kuo A."/>
            <person name="Thoen E."/>
            <person name="Andreopoulos B."/>
            <person name="Lu D."/>
            <person name="Skrede I."/>
            <person name="Drula E."/>
            <person name="Henrissat B."/>
            <person name="Morin E."/>
            <person name="Kohler A."/>
            <person name="Barry K."/>
            <person name="LaButti K."/>
            <person name="Morin E."/>
            <person name="Salamov A."/>
            <person name="Lipzen A."/>
            <person name="Mereny Z."/>
            <person name="Hegedus B."/>
            <person name="Baldrian P."/>
            <person name="Stursova M."/>
            <person name="Weitz H."/>
            <person name="Taylor A."/>
            <person name="Grigoriev I.V."/>
            <person name="Nagy L.G."/>
            <person name="Martin F."/>
            <person name="Kauserud H."/>
        </authorList>
    </citation>
    <scope>NUCLEOTIDE SEQUENCE</scope>
    <source>
        <strain evidence="1">CBHHK182m</strain>
    </source>
</reference>
<organism evidence="1 2">
    <name type="scientific">Mycena metata</name>
    <dbReference type="NCBI Taxonomy" id="1033252"/>
    <lineage>
        <taxon>Eukaryota</taxon>
        <taxon>Fungi</taxon>
        <taxon>Dikarya</taxon>
        <taxon>Basidiomycota</taxon>
        <taxon>Agaricomycotina</taxon>
        <taxon>Agaricomycetes</taxon>
        <taxon>Agaricomycetidae</taxon>
        <taxon>Agaricales</taxon>
        <taxon>Marasmiineae</taxon>
        <taxon>Mycenaceae</taxon>
        <taxon>Mycena</taxon>
    </lineage>
</organism>
<dbReference type="AlphaFoldDB" id="A0AAD7MW77"/>
<evidence type="ECO:0000313" key="2">
    <source>
        <dbReference type="Proteomes" id="UP001215598"/>
    </source>
</evidence>
<dbReference type="EMBL" id="JARKIB010000125">
    <property type="protein sequence ID" value="KAJ7735801.1"/>
    <property type="molecule type" value="Genomic_DNA"/>
</dbReference>
<comment type="caution">
    <text evidence="1">The sequence shown here is derived from an EMBL/GenBank/DDBJ whole genome shotgun (WGS) entry which is preliminary data.</text>
</comment>
<proteinExistence type="predicted"/>
<sequence length="108" mass="11988">VSKEYPCGTCGGPTINGGCTTGIKNGKLDSNCPLTYAFMVSVAGQFRDTRPCTNIPIKCTLDCGQIHWKYNFQRHLQDRHPQWRQILSQDFISTIQISAAEQEALGIP</sequence>
<gene>
    <name evidence="1" type="ORF">B0H16DRAFT_1233435</name>
</gene>